<dbReference type="InterPro" id="IPR013324">
    <property type="entry name" value="RNA_pol_sigma_r3/r4-like"/>
</dbReference>
<evidence type="ECO:0000259" key="6">
    <source>
        <dbReference type="Pfam" id="PF04539"/>
    </source>
</evidence>
<proteinExistence type="predicted"/>
<dbReference type="InterPro" id="IPR014284">
    <property type="entry name" value="RNA_pol_sigma-70_dom"/>
</dbReference>
<feature type="domain" description="RNA polymerase sigma-70 region 2" evidence="7">
    <location>
        <begin position="53"/>
        <end position="120"/>
    </location>
</feature>
<feature type="compositionally biased region" description="Basic and acidic residues" evidence="5">
    <location>
        <begin position="15"/>
        <end position="41"/>
    </location>
</feature>
<dbReference type="InterPro" id="IPR007624">
    <property type="entry name" value="RNA_pol_sigma70_r3"/>
</dbReference>
<evidence type="ECO:0000256" key="3">
    <source>
        <dbReference type="ARBA" id="ARBA00023125"/>
    </source>
</evidence>
<dbReference type="PANTHER" id="PTHR30385">
    <property type="entry name" value="SIGMA FACTOR F FLAGELLAR"/>
    <property type="match status" value="1"/>
</dbReference>
<organism evidence="8 9">
    <name type="scientific">Pseudonocardia parietis</name>
    <dbReference type="NCBI Taxonomy" id="570936"/>
    <lineage>
        <taxon>Bacteria</taxon>
        <taxon>Bacillati</taxon>
        <taxon>Actinomycetota</taxon>
        <taxon>Actinomycetes</taxon>
        <taxon>Pseudonocardiales</taxon>
        <taxon>Pseudonocardiaceae</taxon>
        <taxon>Pseudonocardia</taxon>
    </lineage>
</organism>
<accession>A0ABS4W6U8</accession>
<sequence>MRTQTRLPAQRPQPTHRDGPHGYDDLEPDLRRLAGMEPDDPARGPLRERLICEFLPLVRNLSRRYLTATHSAEDILQVATLGLIKALDRYNPDAATGGPLGYLIPSIRGEILRYLRDHSWALRVPRDLKELSIGINRATVTLTQQLGRAPRPSELAEELGTTTADVVEALGALESYRASSLDVPGSDGELTLGDRLGDEDPDLEAASMRDELRDRIDVLPPRERRILLLRFFCQRRVRSDPLATVWD</sequence>
<gene>
    <name evidence="8" type="ORF">JOF36_007712</name>
</gene>
<evidence type="ECO:0000313" key="8">
    <source>
        <dbReference type="EMBL" id="MBP2371939.1"/>
    </source>
</evidence>
<dbReference type="InterPro" id="IPR013325">
    <property type="entry name" value="RNA_pol_sigma_r2"/>
</dbReference>
<keyword evidence="1" id="KW-0805">Transcription regulation</keyword>
<dbReference type="PANTHER" id="PTHR30385:SF4">
    <property type="entry name" value="RNA POLYMERASE SIGMA-E FACTOR"/>
    <property type="match status" value="1"/>
</dbReference>
<dbReference type="SUPFAM" id="SSF88659">
    <property type="entry name" value="Sigma3 and sigma4 domains of RNA polymerase sigma factors"/>
    <property type="match status" value="2"/>
</dbReference>
<name>A0ABS4W6U8_9PSEU</name>
<reference evidence="8 9" key="1">
    <citation type="submission" date="2021-03" db="EMBL/GenBank/DDBJ databases">
        <title>Sequencing the genomes of 1000 actinobacteria strains.</title>
        <authorList>
            <person name="Klenk H.-P."/>
        </authorList>
    </citation>
    <scope>NUCLEOTIDE SEQUENCE [LARGE SCALE GENOMIC DNA]</scope>
    <source>
        <strain evidence="8 9">DSM 45256</strain>
    </source>
</reference>
<dbReference type="Proteomes" id="UP001519295">
    <property type="component" value="Unassembled WGS sequence"/>
</dbReference>
<dbReference type="SUPFAM" id="SSF88946">
    <property type="entry name" value="Sigma2 domain of RNA polymerase sigma factors"/>
    <property type="match status" value="1"/>
</dbReference>
<keyword evidence="3" id="KW-0238">DNA-binding</keyword>
<evidence type="ECO:0000256" key="4">
    <source>
        <dbReference type="ARBA" id="ARBA00023163"/>
    </source>
</evidence>
<dbReference type="Gene3D" id="1.20.140.160">
    <property type="match status" value="1"/>
</dbReference>
<evidence type="ECO:0000259" key="7">
    <source>
        <dbReference type="Pfam" id="PF04542"/>
    </source>
</evidence>
<dbReference type="EMBL" id="JAGINU010000004">
    <property type="protein sequence ID" value="MBP2371939.1"/>
    <property type="molecule type" value="Genomic_DNA"/>
</dbReference>
<dbReference type="Gene3D" id="1.20.120.1810">
    <property type="match status" value="1"/>
</dbReference>
<feature type="region of interest" description="Disordered" evidence="5">
    <location>
        <begin position="1"/>
        <end position="41"/>
    </location>
</feature>
<dbReference type="NCBIfam" id="TIGR02937">
    <property type="entry name" value="sigma70-ECF"/>
    <property type="match status" value="1"/>
</dbReference>
<evidence type="ECO:0000256" key="1">
    <source>
        <dbReference type="ARBA" id="ARBA00023015"/>
    </source>
</evidence>
<keyword evidence="4" id="KW-0804">Transcription</keyword>
<protein>
    <submittedName>
        <fullName evidence="8">RNA polymerase sigma-B factor</fullName>
    </submittedName>
</protein>
<evidence type="ECO:0000256" key="2">
    <source>
        <dbReference type="ARBA" id="ARBA00023082"/>
    </source>
</evidence>
<evidence type="ECO:0000256" key="5">
    <source>
        <dbReference type="SAM" id="MobiDB-lite"/>
    </source>
</evidence>
<comment type="caution">
    <text evidence="8">The sequence shown here is derived from an EMBL/GenBank/DDBJ whole genome shotgun (WGS) entry which is preliminary data.</text>
</comment>
<dbReference type="InterPro" id="IPR000943">
    <property type="entry name" value="RNA_pol_sigma70"/>
</dbReference>
<feature type="domain" description="RNA polymerase sigma-70 region 3" evidence="6">
    <location>
        <begin position="135"/>
        <end position="199"/>
    </location>
</feature>
<keyword evidence="9" id="KW-1185">Reference proteome</keyword>
<dbReference type="RefSeq" id="WP_210036993.1">
    <property type="nucleotide sequence ID" value="NZ_JAGINU010000004.1"/>
</dbReference>
<dbReference type="Pfam" id="PF04539">
    <property type="entry name" value="Sigma70_r3"/>
    <property type="match status" value="1"/>
</dbReference>
<dbReference type="Pfam" id="PF04542">
    <property type="entry name" value="Sigma70_r2"/>
    <property type="match status" value="1"/>
</dbReference>
<evidence type="ECO:0000313" key="9">
    <source>
        <dbReference type="Proteomes" id="UP001519295"/>
    </source>
</evidence>
<dbReference type="InterPro" id="IPR007627">
    <property type="entry name" value="RNA_pol_sigma70_r2"/>
</dbReference>
<dbReference type="PRINTS" id="PR00046">
    <property type="entry name" value="SIGMA70FCT"/>
</dbReference>
<keyword evidence="2" id="KW-0731">Sigma factor</keyword>